<evidence type="ECO:0000256" key="6">
    <source>
        <dbReference type="ARBA" id="ARBA00040529"/>
    </source>
</evidence>
<dbReference type="NCBIfam" id="TIGR01930">
    <property type="entry name" value="AcCoA-C-Actrans"/>
    <property type="match status" value="1"/>
</dbReference>
<dbReference type="InterPro" id="IPR020617">
    <property type="entry name" value="Thiolase_C"/>
</dbReference>
<name>A0A087EAC0_9BIFI</name>
<evidence type="ECO:0000256" key="2">
    <source>
        <dbReference type="ARBA" id="ARBA00012705"/>
    </source>
</evidence>
<dbReference type="RefSeq" id="WP_051245928.1">
    <property type="nucleotide sequence ID" value="NZ_CP062939.1"/>
</dbReference>
<gene>
    <name evidence="11" type="ORF">BISU_0733</name>
</gene>
<dbReference type="PROSITE" id="PS00099">
    <property type="entry name" value="THIOLASE_3"/>
    <property type="match status" value="1"/>
</dbReference>
<evidence type="ECO:0000256" key="5">
    <source>
        <dbReference type="ARBA" id="ARBA00030755"/>
    </source>
</evidence>
<dbReference type="EC" id="2.3.1.9" evidence="2"/>
<dbReference type="Pfam" id="PF02803">
    <property type="entry name" value="Thiolase_C"/>
    <property type="match status" value="1"/>
</dbReference>
<accession>A0A087EAC0</accession>
<dbReference type="PANTHER" id="PTHR18919:SF107">
    <property type="entry name" value="ACETYL-COA ACETYLTRANSFERASE, CYTOSOLIC"/>
    <property type="match status" value="1"/>
</dbReference>
<evidence type="ECO:0000313" key="12">
    <source>
        <dbReference type="Proteomes" id="UP000029055"/>
    </source>
</evidence>
<feature type="domain" description="Thiolase N-terminal" evidence="9">
    <location>
        <begin position="18"/>
        <end position="265"/>
    </location>
</feature>
<evidence type="ECO:0000256" key="3">
    <source>
        <dbReference type="ARBA" id="ARBA00022679"/>
    </source>
</evidence>
<dbReference type="PROSITE" id="PS00098">
    <property type="entry name" value="THIOLASE_1"/>
    <property type="match status" value="1"/>
</dbReference>
<dbReference type="PANTHER" id="PTHR18919">
    <property type="entry name" value="ACETYL-COA C-ACYLTRANSFERASE"/>
    <property type="match status" value="1"/>
</dbReference>
<evidence type="ECO:0000256" key="7">
    <source>
        <dbReference type="PIRSR" id="PIRSR000429-1"/>
    </source>
</evidence>
<evidence type="ECO:0000313" key="11">
    <source>
        <dbReference type="EMBL" id="KFJ04721.1"/>
    </source>
</evidence>
<keyword evidence="3 8" id="KW-0808">Transferase</keyword>
<dbReference type="EMBL" id="JGZR01000003">
    <property type="protein sequence ID" value="KFJ04721.1"/>
    <property type="molecule type" value="Genomic_DNA"/>
</dbReference>
<evidence type="ECO:0000256" key="1">
    <source>
        <dbReference type="ARBA" id="ARBA00010982"/>
    </source>
</evidence>
<evidence type="ECO:0000259" key="10">
    <source>
        <dbReference type="Pfam" id="PF02803"/>
    </source>
</evidence>
<feature type="domain" description="Thiolase C-terminal" evidence="10">
    <location>
        <begin position="275"/>
        <end position="395"/>
    </location>
</feature>
<feature type="active site" description="Proton acceptor" evidence="7">
    <location>
        <position position="383"/>
    </location>
</feature>
<dbReference type="InterPro" id="IPR020610">
    <property type="entry name" value="Thiolase_AS"/>
</dbReference>
<keyword evidence="12" id="KW-1185">Reference proteome</keyword>
<dbReference type="CDD" id="cd00751">
    <property type="entry name" value="thiolase"/>
    <property type="match status" value="1"/>
</dbReference>
<dbReference type="Gene3D" id="3.40.47.10">
    <property type="match status" value="2"/>
</dbReference>
<keyword evidence="4 8" id="KW-0012">Acyltransferase</keyword>
<dbReference type="STRING" id="77635.BISU_0733"/>
<dbReference type="Pfam" id="PF00108">
    <property type="entry name" value="Thiolase_N"/>
    <property type="match status" value="1"/>
</dbReference>
<dbReference type="SUPFAM" id="SSF53901">
    <property type="entry name" value="Thiolase-like"/>
    <property type="match status" value="2"/>
</dbReference>
<evidence type="ECO:0000256" key="8">
    <source>
        <dbReference type="RuleBase" id="RU003557"/>
    </source>
</evidence>
<dbReference type="InterPro" id="IPR020616">
    <property type="entry name" value="Thiolase_N"/>
</dbReference>
<dbReference type="AlphaFoldDB" id="A0A087EAC0"/>
<evidence type="ECO:0000256" key="4">
    <source>
        <dbReference type="ARBA" id="ARBA00023315"/>
    </source>
</evidence>
<dbReference type="PIRSF" id="PIRSF000429">
    <property type="entry name" value="Ac-CoA_Ac_transf"/>
    <property type="match status" value="1"/>
</dbReference>
<comment type="similarity">
    <text evidence="1 8">Belongs to the thiolase-like superfamily. Thiolase family.</text>
</comment>
<protein>
    <recommendedName>
        <fullName evidence="6">Probable acetyl-CoA acetyltransferase</fullName>
        <ecNumber evidence="2">2.3.1.9</ecNumber>
    </recommendedName>
    <alternativeName>
        <fullName evidence="5">Acetoacetyl-CoA thiolase</fullName>
    </alternativeName>
</protein>
<dbReference type="InterPro" id="IPR020615">
    <property type="entry name" value="Thiolase_acyl_enz_int_AS"/>
</dbReference>
<reference evidence="11 12" key="1">
    <citation type="submission" date="2014-03" db="EMBL/GenBank/DDBJ databases">
        <title>Genomics of Bifidobacteria.</title>
        <authorList>
            <person name="Ventura M."/>
            <person name="Milani C."/>
            <person name="Lugli G.A."/>
        </authorList>
    </citation>
    <scope>NUCLEOTIDE SEQUENCE [LARGE SCALE GENOMIC DNA]</scope>
    <source>
        <strain evidence="11 12">LMG 11597</strain>
    </source>
</reference>
<dbReference type="OrthoDB" id="9764638at2"/>
<proteinExistence type="inferred from homology"/>
<dbReference type="GO" id="GO:0003985">
    <property type="term" value="F:acetyl-CoA C-acetyltransferase activity"/>
    <property type="evidence" value="ECO:0007669"/>
    <property type="project" value="UniProtKB-EC"/>
</dbReference>
<feature type="active site" description="Proton acceptor" evidence="7">
    <location>
        <position position="353"/>
    </location>
</feature>
<evidence type="ECO:0000259" key="9">
    <source>
        <dbReference type="Pfam" id="PF00108"/>
    </source>
</evidence>
<dbReference type="eggNOG" id="COG0183">
    <property type="taxonomic scope" value="Bacteria"/>
</dbReference>
<comment type="caution">
    <text evidence="11">The sequence shown here is derived from an EMBL/GenBank/DDBJ whole genome shotgun (WGS) entry which is preliminary data.</text>
</comment>
<dbReference type="InterPro" id="IPR002155">
    <property type="entry name" value="Thiolase"/>
</dbReference>
<organism evidence="11 12">
    <name type="scientific">Bifidobacterium subtile</name>
    <dbReference type="NCBI Taxonomy" id="77635"/>
    <lineage>
        <taxon>Bacteria</taxon>
        <taxon>Bacillati</taxon>
        <taxon>Actinomycetota</taxon>
        <taxon>Actinomycetes</taxon>
        <taxon>Bifidobacteriales</taxon>
        <taxon>Bifidobacteriaceae</taxon>
        <taxon>Bifidobacterium</taxon>
    </lineage>
</organism>
<dbReference type="InterPro" id="IPR016039">
    <property type="entry name" value="Thiolase-like"/>
</dbReference>
<feature type="active site" description="Acyl-thioester intermediate" evidence="7">
    <location>
        <position position="102"/>
    </location>
</feature>
<sequence>MAQTQAVPHADALDGIDVVITSAYRTPTGKFRGSLSDVNAVDMASRLVFAALERDHIASKCVDQMILGNVLSAGLGQNVARQVQINAGLSVDGTAMTVNQVCGSGLKAVRLAQSAVLLGDARVAIAGGVESMSGAPAFAPRTGKKTFDTDGWRDTLFNDGLNDAFEDYAMGVTAENLNRMFHLRRAQLDEYALDSQRKAAQAWQAGWFDEEVLPVNELAIDEVMRPQSTLEILSGLPPVYQQNGMVTAGNTSPLSDGASMVAVTTARTAAELGLMPLVRITGYCEAGYQPGLMGYTPILAIRRLLDRCGQNIGDIDLFEVNEAFASQAIVVRQELGIDPDIYNISGGALALGHALGSSGTRILTTLIHNLRRTGARIGVAALCIGGGQAIAMEVENLGSCKKLEGKA</sequence>
<dbReference type="Proteomes" id="UP000029055">
    <property type="component" value="Unassembled WGS sequence"/>
</dbReference>